<dbReference type="OrthoDB" id="10264505at2759"/>
<dbReference type="EMBL" id="DS113772">
    <property type="protein sequence ID" value="EAX96132.1"/>
    <property type="molecule type" value="Genomic_DNA"/>
</dbReference>
<dbReference type="CDD" id="cd02961">
    <property type="entry name" value="PDI_a_family"/>
    <property type="match status" value="1"/>
</dbReference>
<dbReference type="InParanoid" id="A2FG13"/>
<evidence type="ECO:0000313" key="2">
    <source>
        <dbReference type="EMBL" id="EAX96132.1"/>
    </source>
</evidence>
<organism evidence="2 3">
    <name type="scientific">Trichomonas vaginalis (strain ATCC PRA-98 / G3)</name>
    <dbReference type="NCBI Taxonomy" id="412133"/>
    <lineage>
        <taxon>Eukaryota</taxon>
        <taxon>Metamonada</taxon>
        <taxon>Parabasalia</taxon>
        <taxon>Trichomonadida</taxon>
        <taxon>Trichomonadidae</taxon>
        <taxon>Trichomonas</taxon>
    </lineage>
</organism>
<dbReference type="VEuPathDB" id="TrichDB:TVAGG3_0674600"/>
<dbReference type="InterPro" id="IPR013766">
    <property type="entry name" value="Thioredoxin_domain"/>
</dbReference>
<dbReference type="eggNOG" id="KOG0191">
    <property type="taxonomic scope" value="Eukaryota"/>
</dbReference>
<dbReference type="InterPro" id="IPR036249">
    <property type="entry name" value="Thioredoxin-like_sf"/>
</dbReference>
<sequence>MFTLLFLAKTQPHVERSKYVEELTDDTWEKTIEQRDNSTTWFVLFFGDFCPACRQAAPLFNEAAKQLNGYIKFGSVDTTRYGTAAYEYKVKYLPTFIIFHQDGFDYYSGGRSVEHFVDALSPFYEGCLTDINTELELIDGNSAVMFSLKKTSPLYWKTLSCKLKDVAKLGYSTNPSLKIKYSLFSPSGIVMHNKTNTVVLNNLRNFSQNVISFFEGTYHEELPPPELYLPSELTSQCHEQVKLCVCINSDRIDSELSKHINNYAGKPIKFFQGNSRWPIDTISNSLYSIFSNDLKNYIPANEINELFANLNQCLFKYQSCPFTPVQ</sequence>
<dbReference type="KEGG" id="tva:4753922"/>
<dbReference type="Gene3D" id="3.40.30.10">
    <property type="entry name" value="Glutaredoxin"/>
    <property type="match status" value="1"/>
</dbReference>
<reference evidence="2" key="1">
    <citation type="submission" date="2006-10" db="EMBL/GenBank/DDBJ databases">
        <authorList>
            <person name="Amadeo P."/>
            <person name="Zhao Q."/>
            <person name="Wortman J."/>
            <person name="Fraser-Liggett C."/>
            <person name="Carlton J."/>
        </authorList>
    </citation>
    <scope>NUCLEOTIDE SEQUENCE</scope>
    <source>
        <strain evidence="2">G3</strain>
    </source>
</reference>
<feature type="domain" description="Thioredoxin" evidence="1">
    <location>
        <begin position="5"/>
        <end position="125"/>
    </location>
</feature>
<dbReference type="RefSeq" id="XP_001309062.1">
    <property type="nucleotide sequence ID" value="XM_001309061.1"/>
</dbReference>
<gene>
    <name evidence="2" type="ORF">TVAG_301730</name>
</gene>
<proteinExistence type="predicted"/>
<dbReference type="AlphaFoldDB" id="A2FG13"/>
<name>A2FG13_TRIV3</name>
<evidence type="ECO:0000259" key="1">
    <source>
        <dbReference type="PROSITE" id="PS51352"/>
    </source>
</evidence>
<dbReference type="Proteomes" id="UP000001542">
    <property type="component" value="Unassembled WGS sequence"/>
</dbReference>
<dbReference type="PROSITE" id="PS51352">
    <property type="entry name" value="THIOREDOXIN_2"/>
    <property type="match status" value="1"/>
</dbReference>
<dbReference type="SUPFAM" id="SSF52833">
    <property type="entry name" value="Thioredoxin-like"/>
    <property type="match status" value="1"/>
</dbReference>
<keyword evidence="3" id="KW-1185">Reference proteome</keyword>
<dbReference type="VEuPathDB" id="TrichDB:TVAG_301730"/>
<protein>
    <submittedName>
        <fullName evidence="2">Thioredoxin family protein</fullName>
    </submittedName>
</protein>
<evidence type="ECO:0000313" key="3">
    <source>
        <dbReference type="Proteomes" id="UP000001542"/>
    </source>
</evidence>
<dbReference type="GO" id="GO:0015035">
    <property type="term" value="F:protein-disulfide reductase activity"/>
    <property type="evidence" value="ECO:0000318"/>
    <property type="project" value="GO_Central"/>
</dbReference>
<dbReference type="GO" id="GO:0034976">
    <property type="term" value="P:response to endoplasmic reticulum stress"/>
    <property type="evidence" value="ECO:0000318"/>
    <property type="project" value="GO_Central"/>
</dbReference>
<dbReference type="PANTHER" id="PTHR45815">
    <property type="entry name" value="PROTEIN DISULFIDE-ISOMERASE A6"/>
    <property type="match status" value="1"/>
</dbReference>
<dbReference type="Pfam" id="PF00085">
    <property type="entry name" value="Thioredoxin"/>
    <property type="match status" value="1"/>
</dbReference>
<dbReference type="PANTHER" id="PTHR45815:SF3">
    <property type="entry name" value="PROTEIN DISULFIDE-ISOMERASE A6"/>
    <property type="match status" value="1"/>
</dbReference>
<dbReference type="STRING" id="5722.A2FG13"/>
<accession>A2FG13</accession>
<dbReference type="SMR" id="A2FG13"/>
<reference evidence="2" key="2">
    <citation type="journal article" date="2007" name="Science">
        <title>Draft genome sequence of the sexually transmitted pathogen Trichomonas vaginalis.</title>
        <authorList>
            <person name="Carlton J.M."/>
            <person name="Hirt R.P."/>
            <person name="Silva J.C."/>
            <person name="Delcher A.L."/>
            <person name="Schatz M."/>
            <person name="Zhao Q."/>
            <person name="Wortman J.R."/>
            <person name="Bidwell S.L."/>
            <person name="Alsmark U.C.M."/>
            <person name="Besteiro S."/>
            <person name="Sicheritz-Ponten T."/>
            <person name="Noel C.J."/>
            <person name="Dacks J.B."/>
            <person name="Foster P.G."/>
            <person name="Simillion C."/>
            <person name="Van de Peer Y."/>
            <person name="Miranda-Saavedra D."/>
            <person name="Barton G.J."/>
            <person name="Westrop G.D."/>
            <person name="Mueller S."/>
            <person name="Dessi D."/>
            <person name="Fiori P.L."/>
            <person name="Ren Q."/>
            <person name="Paulsen I."/>
            <person name="Zhang H."/>
            <person name="Bastida-Corcuera F.D."/>
            <person name="Simoes-Barbosa A."/>
            <person name="Brown M.T."/>
            <person name="Hayes R.D."/>
            <person name="Mukherjee M."/>
            <person name="Okumura C.Y."/>
            <person name="Schneider R."/>
            <person name="Smith A.J."/>
            <person name="Vanacova S."/>
            <person name="Villalvazo M."/>
            <person name="Haas B.J."/>
            <person name="Pertea M."/>
            <person name="Feldblyum T.V."/>
            <person name="Utterback T.R."/>
            <person name="Shu C.L."/>
            <person name="Osoegawa K."/>
            <person name="de Jong P.J."/>
            <person name="Hrdy I."/>
            <person name="Horvathova L."/>
            <person name="Zubacova Z."/>
            <person name="Dolezal P."/>
            <person name="Malik S.B."/>
            <person name="Logsdon J.M. Jr."/>
            <person name="Henze K."/>
            <person name="Gupta A."/>
            <person name="Wang C.C."/>
            <person name="Dunne R.L."/>
            <person name="Upcroft J.A."/>
            <person name="Upcroft P."/>
            <person name="White O."/>
            <person name="Salzberg S.L."/>
            <person name="Tang P."/>
            <person name="Chiu C.-H."/>
            <person name="Lee Y.-S."/>
            <person name="Embley T.M."/>
            <person name="Coombs G.H."/>
            <person name="Mottram J.C."/>
            <person name="Tachezy J."/>
            <person name="Fraser-Liggett C.M."/>
            <person name="Johnson P.J."/>
        </authorList>
    </citation>
    <scope>NUCLEOTIDE SEQUENCE [LARGE SCALE GENOMIC DNA]</scope>
    <source>
        <strain evidence="2">G3</strain>
    </source>
</reference>
<dbReference type="GO" id="GO:0005783">
    <property type="term" value="C:endoplasmic reticulum"/>
    <property type="evidence" value="ECO:0000318"/>
    <property type="project" value="GO_Central"/>
</dbReference>